<dbReference type="PANTHER" id="PTHR45780">
    <property type="entry name" value="ETHANOLAMINE-PHOSPHATE CYTIDYLYLTRANSFERASE"/>
    <property type="match status" value="1"/>
</dbReference>
<dbReference type="EC" id="2.7.7.14" evidence="10"/>
<evidence type="ECO:0000256" key="11">
    <source>
        <dbReference type="ARBA" id="ARBA00031473"/>
    </source>
</evidence>
<dbReference type="eggNOG" id="KOG2803">
    <property type="taxonomic scope" value="Eukaryota"/>
</dbReference>
<dbReference type="NCBIfam" id="TIGR00125">
    <property type="entry name" value="cyt_tran_rel"/>
    <property type="match status" value="2"/>
</dbReference>
<keyword evidence="4 14" id="KW-0808">Transferase</keyword>
<feature type="region of interest" description="Disordered" evidence="12">
    <location>
        <begin position="350"/>
        <end position="377"/>
    </location>
</feature>
<evidence type="ECO:0000256" key="5">
    <source>
        <dbReference type="ARBA" id="ARBA00022695"/>
    </source>
</evidence>
<dbReference type="UniPathway" id="UPA00558">
    <property type="reaction ID" value="UER00742"/>
</dbReference>
<dbReference type="Proteomes" id="UP000007799">
    <property type="component" value="Unassembled WGS sequence"/>
</dbReference>
<dbReference type="GeneID" id="16071620"/>
<dbReference type="PANTHER" id="PTHR45780:SF2">
    <property type="entry name" value="ETHANOLAMINE-PHOSPHATE CYTIDYLYLTRANSFERASE"/>
    <property type="match status" value="1"/>
</dbReference>
<evidence type="ECO:0000256" key="7">
    <source>
        <dbReference type="ARBA" id="ARBA00023209"/>
    </source>
</evidence>
<dbReference type="OMA" id="QCKYINA"/>
<proteinExistence type="inferred from homology"/>
<sequence>MSSEPDAKKAKQPVRVWCDGCFDMMHFGHANALRQAKAMGDYLIVGVHSDEEIRKNKGPPVMNEEERYEMVRACKWVDEVVEDAPYVTQLDVLDKYNCDFCVHGDDITTAGDGQDAYHLVKAANRYKEYARTQGVSTTDLVGRMLLMTKTHFTSDEEDKPMSIPHVSEMQGKPKDIVSPYTGASQFLPTTKRIVQFSDKKEPKPGDVVGYIQGTFDLFHVGHIAALKKARSMCDFLIVGVHSDKNANALHGQNYPIMNLHERLLSVLACRYVDEVVIGPPLAVSAELLDHFKVNKVFRGSRDAADNAGGDIFAEAKKRNIFVQFDSGSRMTTADIVRRIIKHRLEFEERNRRKSKREVDRMTENDDDAGDDGDSGKK</sequence>
<keyword evidence="6" id="KW-0443">Lipid metabolism</keyword>
<accession>F2UHT7</accession>
<keyword evidence="7" id="KW-0594">Phospholipid biosynthesis</keyword>
<dbReference type="InterPro" id="IPR014729">
    <property type="entry name" value="Rossmann-like_a/b/a_fold"/>
</dbReference>
<organism evidence="15">
    <name type="scientific">Salpingoeca rosetta (strain ATCC 50818 / BSB-021)</name>
    <dbReference type="NCBI Taxonomy" id="946362"/>
    <lineage>
        <taxon>Eukaryota</taxon>
        <taxon>Choanoflagellata</taxon>
        <taxon>Craspedida</taxon>
        <taxon>Salpingoecidae</taxon>
        <taxon>Salpingoeca</taxon>
    </lineage>
</organism>
<dbReference type="CDD" id="cd02174">
    <property type="entry name" value="CCT"/>
    <property type="match status" value="1"/>
</dbReference>
<evidence type="ECO:0000256" key="6">
    <source>
        <dbReference type="ARBA" id="ARBA00023098"/>
    </source>
</evidence>
<feature type="compositionally biased region" description="Basic and acidic residues" evidence="12">
    <location>
        <begin position="350"/>
        <end position="363"/>
    </location>
</feature>
<reference evidence="14" key="1">
    <citation type="submission" date="2009-08" db="EMBL/GenBank/DDBJ databases">
        <title>Annotation of Salpingoeca rosetta.</title>
        <authorList>
            <consortium name="The Broad Institute Genome Sequencing Platform"/>
            <person name="Russ C."/>
            <person name="Cuomo C."/>
            <person name="Burger G."/>
            <person name="Gray M.W."/>
            <person name="Holland P.W.H."/>
            <person name="King N."/>
            <person name="Lang F.B.F."/>
            <person name="Roger A.J."/>
            <person name="Ruiz-Trillo I."/>
            <person name="Young S.K."/>
            <person name="Zeng Q."/>
            <person name="Gargeya S."/>
            <person name="Alvarado L."/>
            <person name="Berlin A."/>
            <person name="Chapman S.B."/>
            <person name="Chen Z."/>
            <person name="Freedman E."/>
            <person name="Gellesch M."/>
            <person name="Goldberg J."/>
            <person name="Griggs A."/>
            <person name="Gujja S."/>
            <person name="Heilman E."/>
            <person name="Heiman D."/>
            <person name="Howarth C."/>
            <person name="Mehta T."/>
            <person name="Neiman D."/>
            <person name="Pearson M."/>
            <person name="Roberts A."/>
            <person name="Saif S."/>
            <person name="Shea T."/>
            <person name="Shenoy N."/>
            <person name="Sisk P."/>
            <person name="Stolte C."/>
            <person name="Sykes S."/>
            <person name="White J."/>
            <person name="Yandava C."/>
            <person name="Haas B."/>
            <person name="Nusbaum C."/>
            <person name="Birren B."/>
        </authorList>
    </citation>
    <scope>NUCLEOTIDE SEQUENCE [LARGE SCALE GENOMIC DNA]</scope>
    <source>
        <strain evidence="14">ATCC 50818</strain>
    </source>
</reference>
<protein>
    <recommendedName>
        <fullName evidence="10">ethanolamine-phosphate cytidylyltransferase</fullName>
        <ecNumber evidence="10">2.7.7.14</ecNumber>
    </recommendedName>
    <alternativeName>
        <fullName evidence="11">CTP:phosphoethanolamine cytidylyltransferase</fullName>
    </alternativeName>
</protein>
<dbReference type="EMBL" id="GL832975">
    <property type="protein sequence ID" value="EGD76686.1"/>
    <property type="molecule type" value="Genomic_DNA"/>
</dbReference>
<feature type="compositionally biased region" description="Acidic residues" evidence="12">
    <location>
        <begin position="364"/>
        <end position="377"/>
    </location>
</feature>
<dbReference type="GO" id="GO:0005737">
    <property type="term" value="C:cytoplasm"/>
    <property type="evidence" value="ECO:0007669"/>
    <property type="project" value="TreeGrafter"/>
</dbReference>
<dbReference type="InterPro" id="IPR044608">
    <property type="entry name" value="Ect1/PCYT2"/>
</dbReference>
<evidence type="ECO:0000256" key="10">
    <source>
        <dbReference type="ARBA" id="ARBA00024221"/>
    </source>
</evidence>
<keyword evidence="8" id="KW-1208">Phospholipid metabolism</keyword>
<comment type="pathway">
    <text evidence="1">Lipid metabolism.</text>
</comment>
<dbReference type="STRING" id="946362.F2UHT7"/>
<evidence type="ECO:0000256" key="8">
    <source>
        <dbReference type="ARBA" id="ARBA00023264"/>
    </source>
</evidence>
<dbReference type="SUPFAM" id="SSF52374">
    <property type="entry name" value="Nucleotidylyl transferase"/>
    <property type="match status" value="2"/>
</dbReference>
<evidence type="ECO:0000313" key="15">
    <source>
        <dbReference type="Proteomes" id="UP000007799"/>
    </source>
</evidence>
<comment type="similarity">
    <text evidence="2">Belongs to the cytidylyltransferase family.</text>
</comment>
<evidence type="ECO:0000313" key="14">
    <source>
        <dbReference type="EMBL" id="EGD76686.1"/>
    </source>
</evidence>
<keyword evidence="5 14" id="KW-0548">Nucleotidyltransferase</keyword>
<evidence type="ECO:0000256" key="4">
    <source>
        <dbReference type="ARBA" id="ARBA00022679"/>
    </source>
</evidence>
<evidence type="ECO:0000256" key="2">
    <source>
        <dbReference type="ARBA" id="ARBA00010101"/>
    </source>
</evidence>
<dbReference type="FunFam" id="3.40.50.620:FF:000108">
    <property type="entry name" value="Ethanolamine-phosphate cytidylyltransferase isoform 2"/>
    <property type="match status" value="1"/>
</dbReference>
<dbReference type="InterPro" id="IPR004821">
    <property type="entry name" value="Cyt_trans-like"/>
</dbReference>
<dbReference type="AlphaFoldDB" id="F2UHT7"/>
<dbReference type="KEGG" id="sre:PTSG_08037"/>
<dbReference type="Gene3D" id="3.40.50.620">
    <property type="entry name" value="HUPs"/>
    <property type="match status" value="2"/>
</dbReference>
<evidence type="ECO:0000256" key="12">
    <source>
        <dbReference type="SAM" id="MobiDB-lite"/>
    </source>
</evidence>
<evidence type="ECO:0000256" key="3">
    <source>
        <dbReference type="ARBA" id="ARBA00022516"/>
    </source>
</evidence>
<dbReference type="GO" id="GO:0004306">
    <property type="term" value="F:ethanolamine-phosphate cytidylyltransferase activity"/>
    <property type="evidence" value="ECO:0007669"/>
    <property type="project" value="UniProtKB-EC"/>
</dbReference>
<keyword evidence="3" id="KW-0444">Lipid biosynthesis</keyword>
<feature type="domain" description="Cytidyltransferase-like" evidence="13">
    <location>
        <begin position="17"/>
        <end position="141"/>
    </location>
</feature>
<keyword evidence="15" id="KW-1185">Reference proteome</keyword>
<dbReference type="FunCoup" id="F2UHT7">
    <property type="interactions" value="640"/>
</dbReference>
<evidence type="ECO:0000259" key="13">
    <source>
        <dbReference type="Pfam" id="PF01467"/>
    </source>
</evidence>
<dbReference type="OrthoDB" id="40021at2759"/>
<dbReference type="CDD" id="cd02173">
    <property type="entry name" value="ECT"/>
    <property type="match status" value="1"/>
</dbReference>
<comment type="pathway">
    <text evidence="9">Phospholipid metabolism; phosphatidylethanolamine biosynthesis; phosphatidylethanolamine from ethanolamine: step 2/3.</text>
</comment>
<dbReference type="Pfam" id="PF01467">
    <property type="entry name" value="CTP_transf_like"/>
    <property type="match status" value="2"/>
</dbReference>
<name>F2UHT7_SALR5</name>
<evidence type="ECO:0000256" key="9">
    <source>
        <dbReference type="ARBA" id="ARBA00024191"/>
    </source>
</evidence>
<dbReference type="RefSeq" id="XP_004991058.1">
    <property type="nucleotide sequence ID" value="XM_004991001.1"/>
</dbReference>
<dbReference type="GO" id="GO:0006646">
    <property type="term" value="P:phosphatidylethanolamine biosynthetic process"/>
    <property type="evidence" value="ECO:0007669"/>
    <property type="project" value="UniProtKB-UniPathway"/>
</dbReference>
<feature type="domain" description="Cytidyltransferase-like" evidence="13">
    <location>
        <begin position="211"/>
        <end position="301"/>
    </location>
</feature>
<evidence type="ECO:0000256" key="1">
    <source>
        <dbReference type="ARBA" id="ARBA00005189"/>
    </source>
</evidence>
<dbReference type="InterPro" id="IPR041723">
    <property type="entry name" value="CCT"/>
</dbReference>
<gene>
    <name evidence="14" type="ORF">PTSG_08037</name>
</gene>
<dbReference type="InParanoid" id="F2UHT7"/>